<feature type="transmembrane region" description="Helical" evidence="6">
    <location>
        <begin position="266"/>
        <end position="296"/>
    </location>
</feature>
<protein>
    <submittedName>
        <fullName evidence="8">DNA internalization-related competence protein ComEC/Rec2</fullName>
    </submittedName>
</protein>
<feature type="transmembrane region" description="Helical" evidence="6">
    <location>
        <begin position="365"/>
        <end position="389"/>
    </location>
</feature>
<dbReference type="InterPro" id="IPR004477">
    <property type="entry name" value="ComEC_N"/>
</dbReference>
<evidence type="ECO:0000256" key="4">
    <source>
        <dbReference type="ARBA" id="ARBA00022989"/>
    </source>
</evidence>
<feature type="transmembrane region" description="Helical" evidence="6">
    <location>
        <begin position="240"/>
        <end position="260"/>
    </location>
</feature>
<accession>A0ABS0BVF8</accession>
<dbReference type="InterPro" id="IPR035681">
    <property type="entry name" value="ComA-like_MBL"/>
</dbReference>
<feature type="transmembrane region" description="Helical" evidence="6">
    <location>
        <begin position="334"/>
        <end position="353"/>
    </location>
</feature>
<evidence type="ECO:0000256" key="2">
    <source>
        <dbReference type="ARBA" id="ARBA00022475"/>
    </source>
</evidence>
<comment type="subcellular location">
    <subcellularLocation>
        <location evidence="1">Cell membrane</location>
        <topology evidence="1">Multi-pass membrane protein</topology>
    </subcellularLocation>
</comment>
<evidence type="ECO:0000313" key="8">
    <source>
        <dbReference type="EMBL" id="MBF6057050.1"/>
    </source>
</evidence>
<feature type="domain" description="Metallo-beta-lactamase" evidence="7">
    <location>
        <begin position="488"/>
        <end position="690"/>
    </location>
</feature>
<dbReference type="Pfam" id="PF13567">
    <property type="entry name" value="DUF4131"/>
    <property type="match status" value="1"/>
</dbReference>
<dbReference type="InterPro" id="IPR052159">
    <property type="entry name" value="Competence_DNA_uptake"/>
</dbReference>
<dbReference type="Pfam" id="PF00753">
    <property type="entry name" value="Lactamase_B"/>
    <property type="match status" value="1"/>
</dbReference>
<feature type="transmembrane region" description="Helical" evidence="6">
    <location>
        <begin position="303"/>
        <end position="322"/>
    </location>
</feature>
<keyword evidence="2" id="KW-1003">Cell membrane</keyword>
<name>A0ABS0BVF8_9GAMM</name>
<dbReference type="SUPFAM" id="SSF56281">
    <property type="entry name" value="Metallo-hydrolase/oxidoreductase"/>
    <property type="match status" value="1"/>
</dbReference>
<reference evidence="8 9" key="1">
    <citation type="submission" date="2020-06" db="EMBL/GenBank/DDBJ databases">
        <authorList>
            <person name="Scott K."/>
        </authorList>
    </citation>
    <scope>NUCLEOTIDE SEQUENCE [LARGE SCALE GENOMIC DNA]</scope>
    <source>
        <strain evidence="8 9">HH1</strain>
    </source>
</reference>
<dbReference type="Pfam" id="PF03772">
    <property type="entry name" value="Competence"/>
    <property type="match status" value="1"/>
</dbReference>
<dbReference type="NCBIfam" id="TIGR00360">
    <property type="entry name" value="ComEC_N-term"/>
    <property type="match status" value="1"/>
</dbReference>
<evidence type="ECO:0000313" key="9">
    <source>
        <dbReference type="Proteomes" id="UP001193680"/>
    </source>
</evidence>
<feature type="transmembrane region" description="Helical" evidence="6">
    <location>
        <begin position="202"/>
        <end position="228"/>
    </location>
</feature>
<dbReference type="NCBIfam" id="TIGR00361">
    <property type="entry name" value="ComEC_Rec2"/>
    <property type="match status" value="1"/>
</dbReference>
<proteinExistence type="predicted"/>
<dbReference type="CDD" id="cd07731">
    <property type="entry name" value="ComA-like_MBL-fold"/>
    <property type="match status" value="1"/>
</dbReference>
<evidence type="ECO:0000256" key="3">
    <source>
        <dbReference type="ARBA" id="ARBA00022692"/>
    </source>
</evidence>
<evidence type="ECO:0000256" key="1">
    <source>
        <dbReference type="ARBA" id="ARBA00004651"/>
    </source>
</evidence>
<gene>
    <name evidence="8" type="ORF">H8792_001720</name>
</gene>
<dbReference type="EMBL" id="JACBGI020000001">
    <property type="protein sequence ID" value="MBF6057050.1"/>
    <property type="molecule type" value="Genomic_DNA"/>
</dbReference>
<dbReference type="Gene3D" id="3.60.15.10">
    <property type="entry name" value="Ribonuclease Z/Hydroxyacylglutathione hydrolase-like"/>
    <property type="match status" value="1"/>
</dbReference>
<feature type="transmembrane region" description="Helical" evidence="6">
    <location>
        <begin position="453"/>
        <end position="471"/>
    </location>
</feature>
<feature type="transmembrane region" description="Helical" evidence="6">
    <location>
        <begin position="421"/>
        <end position="441"/>
    </location>
</feature>
<keyword evidence="3 6" id="KW-0812">Transmembrane</keyword>
<evidence type="ECO:0000256" key="6">
    <source>
        <dbReference type="SAM" id="Phobius"/>
    </source>
</evidence>
<dbReference type="PANTHER" id="PTHR30619">
    <property type="entry name" value="DNA INTERNALIZATION/COMPETENCE PROTEIN COMEC/REC2"/>
    <property type="match status" value="1"/>
</dbReference>
<evidence type="ECO:0000256" key="5">
    <source>
        <dbReference type="ARBA" id="ARBA00023136"/>
    </source>
</evidence>
<dbReference type="InterPro" id="IPR001279">
    <property type="entry name" value="Metallo-B-lactamas"/>
</dbReference>
<dbReference type="InterPro" id="IPR025405">
    <property type="entry name" value="DUF4131"/>
</dbReference>
<reference evidence="8 9" key="2">
    <citation type="submission" date="2020-11" db="EMBL/GenBank/DDBJ databases">
        <title>Sulfur oxidizing isolate from Hospital Hole Sinkhole.</title>
        <authorList>
            <person name="Scott K.M."/>
        </authorList>
    </citation>
    <scope>NUCLEOTIDE SEQUENCE [LARGE SCALE GENOMIC DNA]</scope>
    <source>
        <strain evidence="8 9">HH1</strain>
    </source>
</reference>
<keyword evidence="4 6" id="KW-1133">Transmembrane helix</keyword>
<keyword evidence="9" id="KW-1185">Reference proteome</keyword>
<keyword evidence="5 6" id="KW-0472">Membrane</keyword>
<dbReference type="SMART" id="SM00849">
    <property type="entry name" value="Lactamase_B"/>
    <property type="match status" value="1"/>
</dbReference>
<sequence>MTFLLEKDFSQPVQVVGELVESPHVENSGQRIRLSFFMDLQEIAPAEQQLNERPVQSARHFRYGFRPRIQLSWYLDSDRYQQLSKNHLMPKAGETWAFFVKLKPNHAWQNPGSFDYETWRMQKGIRASGYVLQRYHGQVYPDPQVLSTSRFSDLRGELMQVAKRLYMESDFQGIYRALTLGDRSGISQQDWRLMQTTGTVHLMAISGMHMSIMAWLGYQLFAGIWWLGAYRVRRWQRPQFAIFGAVMLATFYLLISGAAIPTQRAWLMVMAGLLFLALQRTFQAWVALAWAIFAVIIWDSASVLSLGFWLSFLAVALIFVQLPVLQRLGRWKGLFYLQIWLSLAFIPVTAWAFHAIPTYSFLANLIAVPLVGFVILPLSLVALITAVFWQQGAIWLVELNDKVMSVLWSLFATIDSWPHSLWVIGDFPLIALLLCYLLLIYGWCNRTMVKGMLSLGLAFGLIIASIGGVFLTRPQDEAFRMTVLDVGQGQSLVIETRNHLVVYDAGPKLGNRTDAARIAAIPYIKFRGWSRIDYLLVSHSDIDHAGGVQSLLDAFTVGRTLTGQPLQLNSSVHKTHLNPLVNFQTCKAGTRWQLDGVAFSFLSPWAEEGEGQKLTSDNDRSCVLKVTTGDNSVLIPGDYSSKAEQQLLLRSQKDLPSQILIAGHHGSRYSTSRKWLQAIDPDYVIFSSGYSNRFDFPNQETIQRLADKVAWWNTACSGALTFNIDAERIALQMPYRQQQALWYRHQCSPELQGRKFQVKQE</sequence>
<dbReference type="Proteomes" id="UP001193680">
    <property type="component" value="Unassembled WGS sequence"/>
</dbReference>
<comment type="caution">
    <text evidence="8">The sequence shown here is derived from an EMBL/GenBank/DDBJ whole genome shotgun (WGS) entry which is preliminary data.</text>
</comment>
<evidence type="ECO:0000259" key="7">
    <source>
        <dbReference type="SMART" id="SM00849"/>
    </source>
</evidence>
<organism evidence="8 9">
    <name type="scientific">Thiomicrorhabdus heinhorstiae</name>
    <dbReference type="NCBI Taxonomy" id="2748010"/>
    <lineage>
        <taxon>Bacteria</taxon>
        <taxon>Pseudomonadati</taxon>
        <taxon>Pseudomonadota</taxon>
        <taxon>Gammaproteobacteria</taxon>
        <taxon>Thiotrichales</taxon>
        <taxon>Piscirickettsiaceae</taxon>
        <taxon>Thiomicrorhabdus</taxon>
    </lineage>
</organism>
<dbReference type="InterPro" id="IPR004797">
    <property type="entry name" value="Competence_ComEC/Rec2"/>
</dbReference>
<dbReference type="InterPro" id="IPR036866">
    <property type="entry name" value="RibonucZ/Hydroxyglut_hydro"/>
</dbReference>
<dbReference type="PANTHER" id="PTHR30619:SF1">
    <property type="entry name" value="RECOMBINATION PROTEIN 2"/>
    <property type="match status" value="1"/>
</dbReference>